<evidence type="ECO:0000313" key="2">
    <source>
        <dbReference type="Proteomes" id="UP000193577"/>
    </source>
</evidence>
<sequence>MTADNLRPGRGHVPNLTRLNDARQLVATVTDLGGTVPEALSHLIAASDALTAAPKPVDPLAELLDHAAAGKLTAKKFEETASASAQAHVAAAHRNELAARAESGLVERFGKTLLDGAADEILNSLRPQFDKAAKVVTDTLRGVNFDQAHAEFVDTATPEQLSAFQKCKAATATIDRIVDLAGEFGVVGHWPLIAKPEAALVGDPLPISAKSLFTHDAAPASLEQDSQRHRDFTQAVASQRSIQPRHLGMRFSRWLVPGLELVSVAKARENLREWAEQRWDSRNVDSVKARMANPYAAEELTTETQKG</sequence>
<dbReference type="OrthoDB" id="9823339at2"/>
<proteinExistence type="predicted"/>
<reference evidence="1 2" key="1">
    <citation type="submission" date="2017-04" db="EMBL/GenBank/DDBJ databases">
        <title>The new phylogeny of genus Mycobacterium.</title>
        <authorList>
            <person name="Tortoli E."/>
            <person name="Trovato A."/>
            <person name="Cirillo D.M."/>
        </authorList>
    </citation>
    <scope>NUCLEOTIDE SEQUENCE [LARGE SCALE GENOMIC DNA]</scope>
    <source>
        <strain evidence="1 2">KCTC 19819</strain>
    </source>
</reference>
<comment type="caution">
    <text evidence="1">The sequence shown here is derived from an EMBL/GenBank/DDBJ whole genome shotgun (WGS) entry which is preliminary data.</text>
</comment>
<dbReference type="RefSeq" id="WP_085302606.1">
    <property type="nucleotide sequence ID" value="NZ_AP022594.1"/>
</dbReference>
<dbReference type="Proteomes" id="UP000193577">
    <property type="component" value="Unassembled WGS sequence"/>
</dbReference>
<name>A0A7I7SE37_9MYCO</name>
<protein>
    <submittedName>
        <fullName evidence="1">Uncharacterized protein</fullName>
    </submittedName>
</protein>
<gene>
    <name evidence="1" type="ORF">B8W67_05240</name>
</gene>
<organism evidence="1 2">
    <name type="scientific">Mycolicibacillus koreensis</name>
    <dbReference type="NCBI Taxonomy" id="1069220"/>
    <lineage>
        <taxon>Bacteria</taxon>
        <taxon>Bacillati</taxon>
        <taxon>Actinomycetota</taxon>
        <taxon>Actinomycetes</taxon>
        <taxon>Mycobacteriales</taxon>
        <taxon>Mycobacteriaceae</taxon>
        <taxon>Mycolicibacillus</taxon>
    </lineage>
</organism>
<keyword evidence="2" id="KW-1185">Reference proteome</keyword>
<evidence type="ECO:0000313" key="1">
    <source>
        <dbReference type="EMBL" id="OSC34660.1"/>
    </source>
</evidence>
<dbReference type="EMBL" id="NCXO01000008">
    <property type="protein sequence ID" value="OSC34660.1"/>
    <property type="molecule type" value="Genomic_DNA"/>
</dbReference>
<accession>A0A7I7SE37</accession>
<dbReference type="AlphaFoldDB" id="A0A7I7SE37"/>